<dbReference type="HOGENOM" id="CLU_035533_0_0_1"/>
<dbReference type="OrthoDB" id="2915840at2759"/>
<dbReference type="AlphaFoldDB" id="A0A0C3DAP0"/>
<evidence type="ECO:0000256" key="6">
    <source>
        <dbReference type="SAM" id="Phobius"/>
    </source>
</evidence>
<sequence>MSVSLDIARKKTVGIIGAGAAGLITAHILLQDGFEDVQLLTRDKSAGGVWARQRIYPGVAINNVHGEFCFSALPMSSPQTSTGSHLSGEDMCAYMEKFADTFLPGKIRFETEILEIRRAGDSGWEVEVQDLRTGVKEVLTYARIVLCTGGCSEPSIPGSLSAEAAKKAGFDGLVIHSSEFSKYMDKMLEDHKSNPDYSVVVVGGGKSAQDISAFLARHGIKVTIVFEKIDAFLAAPVQLPDCIRKSRLLAVMAAHIELGTRLERFLHTTWLGGMITRAFWDVLTWASYNALNIPADSPLRNSHSMFWGIRTNDEDGAREGSFFSLSTSGKIKLAAPTRAVEYVGERQSLLLRNGTEVKANAVVLATGFGSSWTSIFSEKTIEELGIGRHPPPANDQEHIWNYTSLRDPPYAHGAQWAASIYQGLVPSKNINRRDFAINGAVFTTNNGYSYEIMAHWISSYFLGDKMRLPSSPEEASMHAERNGAWIRQRFPETLLWVNEAYSSGLAFWTWPQAMDELLDDMGLPSMRSGGNWLTWPFKVISPAEIKNLGEERRAKREADLRDTELLR</sequence>
<dbReference type="Gene3D" id="3.50.50.60">
    <property type="entry name" value="FAD/NAD(P)-binding domain"/>
    <property type="match status" value="2"/>
</dbReference>
<evidence type="ECO:0000256" key="2">
    <source>
        <dbReference type="ARBA" id="ARBA00022630"/>
    </source>
</evidence>
<evidence type="ECO:0000256" key="1">
    <source>
        <dbReference type="ARBA" id="ARBA00009183"/>
    </source>
</evidence>
<dbReference type="InterPro" id="IPR020946">
    <property type="entry name" value="Flavin_mOase-like"/>
</dbReference>
<keyword evidence="8" id="KW-1185">Reference proteome</keyword>
<dbReference type="PANTHER" id="PTHR23023">
    <property type="entry name" value="DIMETHYLANILINE MONOOXYGENASE"/>
    <property type="match status" value="1"/>
</dbReference>
<keyword evidence="4" id="KW-0521">NADP</keyword>
<evidence type="ECO:0000313" key="7">
    <source>
        <dbReference type="EMBL" id="KIM53156.1"/>
    </source>
</evidence>
<dbReference type="Proteomes" id="UP000053989">
    <property type="component" value="Unassembled WGS sequence"/>
</dbReference>
<dbReference type="GO" id="GO:0004499">
    <property type="term" value="F:N,N-dimethylaniline monooxygenase activity"/>
    <property type="evidence" value="ECO:0007669"/>
    <property type="project" value="InterPro"/>
</dbReference>
<feature type="transmembrane region" description="Helical" evidence="6">
    <location>
        <begin position="12"/>
        <end position="30"/>
    </location>
</feature>
<dbReference type="InParanoid" id="A0A0C3DAP0"/>
<dbReference type="EMBL" id="KN822188">
    <property type="protein sequence ID" value="KIM53156.1"/>
    <property type="molecule type" value="Genomic_DNA"/>
</dbReference>
<keyword evidence="3" id="KW-0274">FAD</keyword>
<dbReference type="InterPro" id="IPR000960">
    <property type="entry name" value="Flavin_mOase"/>
</dbReference>
<dbReference type="GO" id="GO:0050661">
    <property type="term" value="F:NADP binding"/>
    <property type="evidence" value="ECO:0007669"/>
    <property type="project" value="InterPro"/>
</dbReference>
<evidence type="ECO:0008006" key="9">
    <source>
        <dbReference type="Google" id="ProtNLM"/>
    </source>
</evidence>
<evidence type="ECO:0000313" key="8">
    <source>
        <dbReference type="Proteomes" id="UP000053989"/>
    </source>
</evidence>
<proteinExistence type="inferred from homology"/>
<reference evidence="7 8" key="1">
    <citation type="submission" date="2014-04" db="EMBL/GenBank/DDBJ databases">
        <authorList>
            <consortium name="DOE Joint Genome Institute"/>
            <person name="Kuo A."/>
            <person name="Kohler A."/>
            <person name="Nagy L.G."/>
            <person name="Floudas D."/>
            <person name="Copeland A."/>
            <person name="Barry K.W."/>
            <person name="Cichocki N."/>
            <person name="Veneault-Fourrey C."/>
            <person name="LaButti K."/>
            <person name="Lindquist E.A."/>
            <person name="Lipzen A."/>
            <person name="Lundell T."/>
            <person name="Morin E."/>
            <person name="Murat C."/>
            <person name="Sun H."/>
            <person name="Tunlid A."/>
            <person name="Henrissat B."/>
            <person name="Grigoriev I.V."/>
            <person name="Hibbett D.S."/>
            <person name="Martin F."/>
            <person name="Nordberg H.P."/>
            <person name="Cantor M.N."/>
            <person name="Hua S.X."/>
        </authorList>
    </citation>
    <scope>NUCLEOTIDE SEQUENCE [LARGE SCALE GENOMIC DNA]</scope>
    <source>
        <strain evidence="7 8">Foug A</strain>
    </source>
</reference>
<dbReference type="InterPro" id="IPR050346">
    <property type="entry name" value="FMO-like"/>
</dbReference>
<keyword evidence="5" id="KW-0560">Oxidoreductase</keyword>
<dbReference type="InterPro" id="IPR036188">
    <property type="entry name" value="FAD/NAD-bd_sf"/>
</dbReference>
<dbReference type="GO" id="GO:0050660">
    <property type="term" value="F:flavin adenine dinucleotide binding"/>
    <property type="evidence" value="ECO:0007669"/>
    <property type="project" value="InterPro"/>
</dbReference>
<dbReference type="Pfam" id="PF00743">
    <property type="entry name" value="FMO-like"/>
    <property type="match status" value="1"/>
</dbReference>
<evidence type="ECO:0000256" key="3">
    <source>
        <dbReference type="ARBA" id="ARBA00022827"/>
    </source>
</evidence>
<keyword evidence="2" id="KW-0285">Flavoprotein</keyword>
<dbReference type="SUPFAM" id="SSF51905">
    <property type="entry name" value="FAD/NAD(P)-binding domain"/>
    <property type="match status" value="2"/>
</dbReference>
<evidence type="ECO:0000256" key="5">
    <source>
        <dbReference type="ARBA" id="ARBA00023002"/>
    </source>
</evidence>
<dbReference type="STRING" id="1036808.A0A0C3DAP0"/>
<protein>
    <recommendedName>
        <fullName evidence="9">FAD/NAD(P)-binding domain-containing protein</fullName>
    </recommendedName>
</protein>
<keyword evidence="6" id="KW-1133">Transmembrane helix</keyword>
<dbReference type="PRINTS" id="PR00370">
    <property type="entry name" value="FMOXYGENASE"/>
</dbReference>
<name>A0A0C3DAP0_9AGAM</name>
<accession>A0A0C3DAP0</accession>
<organism evidence="7 8">
    <name type="scientific">Scleroderma citrinum Foug A</name>
    <dbReference type="NCBI Taxonomy" id="1036808"/>
    <lineage>
        <taxon>Eukaryota</taxon>
        <taxon>Fungi</taxon>
        <taxon>Dikarya</taxon>
        <taxon>Basidiomycota</taxon>
        <taxon>Agaricomycotina</taxon>
        <taxon>Agaricomycetes</taxon>
        <taxon>Agaricomycetidae</taxon>
        <taxon>Boletales</taxon>
        <taxon>Sclerodermatineae</taxon>
        <taxon>Sclerodermataceae</taxon>
        <taxon>Scleroderma</taxon>
    </lineage>
</organism>
<keyword evidence="6" id="KW-0472">Membrane</keyword>
<reference evidence="8" key="2">
    <citation type="submission" date="2015-01" db="EMBL/GenBank/DDBJ databases">
        <title>Evolutionary Origins and Diversification of the Mycorrhizal Mutualists.</title>
        <authorList>
            <consortium name="DOE Joint Genome Institute"/>
            <consortium name="Mycorrhizal Genomics Consortium"/>
            <person name="Kohler A."/>
            <person name="Kuo A."/>
            <person name="Nagy L.G."/>
            <person name="Floudas D."/>
            <person name="Copeland A."/>
            <person name="Barry K.W."/>
            <person name="Cichocki N."/>
            <person name="Veneault-Fourrey C."/>
            <person name="LaButti K."/>
            <person name="Lindquist E.A."/>
            <person name="Lipzen A."/>
            <person name="Lundell T."/>
            <person name="Morin E."/>
            <person name="Murat C."/>
            <person name="Riley R."/>
            <person name="Ohm R."/>
            <person name="Sun H."/>
            <person name="Tunlid A."/>
            <person name="Henrissat B."/>
            <person name="Grigoriev I.V."/>
            <person name="Hibbett D.S."/>
            <person name="Martin F."/>
        </authorList>
    </citation>
    <scope>NUCLEOTIDE SEQUENCE [LARGE SCALE GENOMIC DNA]</scope>
    <source>
        <strain evidence="8">Foug A</strain>
    </source>
</reference>
<gene>
    <name evidence="7" type="ORF">SCLCIDRAFT_139523</name>
</gene>
<keyword evidence="6" id="KW-0812">Transmembrane</keyword>
<comment type="similarity">
    <text evidence="1">Belongs to the FMO family.</text>
</comment>
<evidence type="ECO:0000256" key="4">
    <source>
        <dbReference type="ARBA" id="ARBA00022857"/>
    </source>
</evidence>